<reference evidence="1 2" key="1">
    <citation type="submission" date="2018-03" db="EMBL/GenBank/DDBJ databases">
        <title>Genomic Encyclopedia of Archaeal and Bacterial Type Strains, Phase II (KMG-II): from individual species to whole genera.</title>
        <authorList>
            <person name="Goeker M."/>
        </authorList>
    </citation>
    <scope>NUCLEOTIDE SEQUENCE [LARGE SCALE GENOMIC DNA]</scope>
    <source>
        <strain evidence="1 2">DSM 19711</strain>
    </source>
</reference>
<keyword evidence="2" id="KW-1185">Reference proteome</keyword>
<dbReference type="InterPro" id="IPR016032">
    <property type="entry name" value="Sig_transdc_resp-reg_C-effctor"/>
</dbReference>
<evidence type="ECO:0000313" key="2">
    <source>
        <dbReference type="Proteomes" id="UP000238083"/>
    </source>
</evidence>
<comment type="caution">
    <text evidence="1">The sequence shown here is derived from an EMBL/GenBank/DDBJ whole genome shotgun (WGS) entry which is preliminary data.</text>
</comment>
<organism evidence="1 2">
    <name type="scientific">Kineococcus rhizosphaerae</name>
    <dbReference type="NCBI Taxonomy" id="559628"/>
    <lineage>
        <taxon>Bacteria</taxon>
        <taxon>Bacillati</taxon>
        <taxon>Actinomycetota</taxon>
        <taxon>Actinomycetes</taxon>
        <taxon>Kineosporiales</taxon>
        <taxon>Kineosporiaceae</taxon>
        <taxon>Kineococcus</taxon>
    </lineage>
</organism>
<name>A0A2T0QYE1_9ACTN</name>
<accession>A0A2T0QYE1</accession>
<proteinExistence type="predicted"/>
<keyword evidence="1" id="KW-0238">DNA-binding</keyword>
<sequence length="79" mass="8176">MSDPAPALSALERRLLELVADGRSLVGAGAELSLDVETVTRTVAGLRDRFDVGSTAAVISAARTAGLIVRPRTSGEQLT</sequence>
<dbReference type="GO" id="GO:0006355">
    <property type="term" value="P:regulation of DNA-templated transcription"/>
    <property type="evidence" value="ECO:0007669"/>
    <property type="project" value="InterPro"/>
</dbReference>
<protein>
    <submittedName>
        <fullName evidence="1">DNA-binding CsgD family transcriptional regulator</fullName>
    </submittedName>
</protein>
<dbReference type="InterPro" id="IPR036388">
    <property type="entry name" value="WH-like_DNA-bd_sf"/>
</dbReference>
<dbReference type="GO" id="GO:0003677">
    <property type="term" value="F:DNA binding"/>
    <property type="evidence" value="ECO:0007669"/>
    <property type="project" value="UniProtKB-KW"/>
</dbReference>
<dbReference type="SUPFAM" id="SSF46894">
    <property type="entry name" value="C-terminal effector domain of the bipartite response regulators"/>
    <property type="match status" value="1"/>
</dbReference>
<dbReference type="Proteomes" id="UP000238083">
    <property type="component" value="Unassembled WGS sequence"/>
</dbReference>
<gene>
    <name evidence="1" type="ORF">CLV37_11316</name>
</gene>
<dbReference type="AlphaFoldDB" id="A0A2T0QYE1"/>
<dbReference type="EMBL" id="PVZF01000013">
    <property type="protein sequence ID" value="PRY11395.1"/>
    <property type="molecule type" value="Genomic_DNA"/>
</dbReference>
<dbReference type="RefSeq" id="WP_146149530.1">
    <property type="nucleotide sequence ID" value="NZ_PVZF01000013.1"/>
</dbReference>
<dbReference type="Gene3D" id="1.10.10.10">
    <property type="entry name" value="Winged helix-like DNA-binding domain superfamily/Winged helix DNA-binding domain"/>
    <property type="match status" value="1"/>
</dbReference>
<evidence type="ECO:0000313" key="1">
    <source>
        <dbReference type="EMBL" id="PRY11395.1"/>
    </source>
</evidence>